<name>A0AC61R3Z4_9FIRM</name>
<gene>
    <name evidence="1" type="ORF">E5357_02735</name>
</gene>
<accession>A0AC61R3Z4</accession>
<keyword evidence="1" id="KW-0966">Cell projection</keyword>
<keyword evidence="1" id="KW-0969">Cilium</keyword>
<keyword evidence="1" id="KW-0282">Flagellum</keyword>
<organism evidence="1 2">
    <name type="scientific">Hominisplanchenecus murintestinalis</name>
    <dbReference type="NCBI Taxonomy" id="2941517"/>
    <lineage>
        <taxon>Bacteria</taxon>
        <taxon>Bacillati</taxon>
        <taxon>Bacillota</taxon>
        <taxon>Clostridia</taxon>
        <taxon>Lachnospirales</taxon>
        <taxon>Lachnospiraceae</taxon>
        <taxon>Hominisplanchenecus</taxon>
    </lineage>
</organism>
<dbReference type="Proteomes" id="UP000307720">
    <property type="component" value="Unassembled WGS sequence"/>
</dbReference>
<comment type="caution">
    <text evidence="1">The sequence shown here is derived from an EMBL/GenBank/DDBJ whole genome shotgun (WGS) entry which is preliminary data.</text>
</comment>
<proteinExistence type="predicted"/>
<evidence type="ECO:0000313" key="1">
    <source>
        <dbReference type="EMBL" id="TGY00435.1"/>
    </source>
</evidence>
<keyword evidence="2" id="KW-1185">Reference proteome</keyword>
<evidence type="ECO:0000313" key="2">
    <source>
        <dbReference type="Proteomes" id="UP000307720"/>
    </source>
</evidence>
<sequence length="292" mass="32634">MKRRKSSGGGGANWMDTYGDMVTLLLTFFVMLYAMSSLDQQKWEIFVKSIYPSSSDKQEIAINQPIDEGTYDVNGNIEMEELVDDEMETLYLVLAEQFNSMGIEGVTLSRGEDYTFIAFEDKTFFEGDSSELTEQGGQTLDVFCQAIAPLKDKISQINIMGHTSQGDPERPNTPRTDRMLSSMRAAEVTIYIQESNVIQPEKMISTGFGQFRPVDTFETFEGRAKNRRVEILMIDEGADIKSLNQYYEEYTSGVNADRTVSTDGFKSTESGPEDGMMPQDVEGSGAQEPAAQ</sequence>
<reference evidence="1" key="1">
    <citation type="submission" date="2019-04" db="EMBL/GenBank/DDBJ databases">
        <title>Microbes associate with the intestines of laboratory mice.</title>
        <authorList>
            <person name="Navarre W."/>
            <person name="Wong E."/>
            <person name="Huang K."/>
            <person name="Tropini C."/>
            <person name="Ng K."/>
            <person name="Yu B."/>
        </authorList>
    </citation>
    <scope>NUCLEOTIDE SEQUENCE</scope>
    <source>
        <strain evidence="1">NM72_1-8</strain>
    </source>
</reference>
<dbReference type="EMBL" id="SRZB01000002">
    <property type="protein sequence ID" value="TGY00435.1"/>
    <property type="molecule type" value="Genomic_DNA"/>
</dbReference>
<protein>
    <submittedName>
        <fullName evidence="1">Flagellar motor protein</fullName>
    </submittedName>
</protein>